<evidence type="ECO:0000256" key="5">
    <source>
        <dbReference type="ARBA" id="ARBA00022989"/>
    </source>
</evidence>
<comment type="subcellular location">
    <subcellularLocation>
        <location evidence="1">Cell membrane</location>
        <topology evidence="1">Multi-pass membrane protein</topology>
    </subcellularLocation>
</comment>
<feature type="region of interest" description="Disordered" evidence="7">
    <location>
        <begin position="1"/>
        <end position="22"/>
    </location>
</feature>
<sequence length="522" mass="54052">MSSTTPEETDPAGHPVDAGSSGRSLMSSIGRVAGASTVALLFCEMVSLAQTVALARLLTPAEIGIFVAGTVLTTFFGTFVEGGLRSGLIQRDTDIADAAETVFRVTLLTGIVMSIGALAAAPVIGAIFDSTTAGLIAAATSGVLLVYSVANVPEAMLQREFSVKRRLIVGPAVAVSYATVAVSTAALGWGVWSMVTGTYVSYITLVVSVWTITNWRPGRGRASFALWRELARYGAPLVLGMIGSRVQAATEAVVVGRGLSASDLGFFRYGQRIARIPAMAIIEIGSVALFPAFSRIAKEPDRLVVAYLRALQWATIGAAACSGLMIAAGTPAVVIVLGEPWRGAGPVVVALAGLSLGKAFTCVSEEIIKGCGRTGLLNWYTLTEVGVGLVLLLVLVGLFGLVGAALSVSITAIAVGIVVMALARRCIPVSLSQLAGAILPPLPAAACATVVLWLFEHHLAHSDTHPTLVAVALLALDALVFAVAYLLALGVFARSATTELVGTVRRLVSAAVRTRRDTRVDT</sequence>
<feature type="transmembrane region" description="Helical" evidence="8">
    <location>
        <begin position="401"/>
        <end position="422"/>
    </location>
</feature>
<feature type="transmembrane region" description="Helical" evidence="8">
    <location>
        <begin position="343"/>
        <end position="364"/>
    </location>
</feature>
<evidence type="ECO:0000256" key="1">
    <source>
        <dbReference type="ARBA" id="ARBA00004651"/>
    </source>
</evidence>
<dbReference type="Proteomes" id="UP000317573">
    <property type="component" value="Unassembled WGS sequence"/>
</dbReference>
<dbReference type="AlphaFoldDB" id="A0A562EMY4"/>
<keyword evidence="6 8" id="KW-0472">Membrane</keyword>
<evidence type="ECO:0000256" key="8">
    <source>
        <dbReference type="SAM" id="Phobius"/>
    </source>
</evidence>
<protein>
    <submittedName>
        <fullName evidence="9">PST family polysaccharide transporter</fullName>
    </submittedName>
</protein>
<feature type="transmembrane region" description="Helical" evidence="8">
    <location>
        <begin position="134"/>
        <end position="155"/>
    </location>
</feature>
<reference evidence="9 10" key="1">
    <citation type="submission" date="2019-07" db="EMBL/GenBank/DDBJ databases">
        <title>Genome sequencing of lignin-degrading bacterial isolates.</title>
        <authorList>
            <person name="Gladden J."/>
        </authorList>
    </citation>
    <scope>NUCLEOTIDE SEQUENCE [LARGE SCALE GENOMIC DNA]</scope>
    <source>
        <strain evidence="9 10">J45</strain>
    </source>
</reference>
<proteinExistence type="inferred from homology"/>
<feature type="transmembrane region" description="Helical" evidence="8">
    <location>
        <begin position="167"/>
        <end position="186"/>
    </location>
</feature>
<accession>A0A562EMY4</accession>
<gene>
    <name evidence="9" type="ORF">L618_001400000520</name>
</gene>
<dbReference type="PANTHER" id="PTHR30250">
    <property type="entry name" value="PST FAMILY PREDICTED COLANIC ACID TRANSPORTER"/>
    <property type="match status" value="1"/>
</dbReference>
<evidence type="ECO:0000256" key="2">
    <source>
        <dbReference type="ARBA" id="ARBA00007430"/>
    </source>
</evidence>
<dbReference type="EMBL" id="VLJT01000011">
    <property type="protein sequence ID" value="TWH23078.1"/>
    <property type="molecule type" value="Genomic_DNA"/>
</dbReference>
<evidence type="ECO:0000313" key="10">
    <source>
        <dbReference type="Proteomes" id="UP000317573"/>
    </source>
</evidence>
<keyword evidence="4 8" id="KW-0812">Transmembrane</keyword>
<dbReference type="GO" id="GO:0005886">
    <property type="term" value="C:plasma membrane"/>
    <property type="evidence" value="ECO:0007669"/>
    <property type="project" value="UniProtKB-SubCell"/>
</dbReference>
<feature type="transmembrane region" description="Helical" evidence="8">
    <location>
        <begin position="63"/>
        <end position="84"/>
    </location>
</feature>
<evidence type="ECO:0000313" key="9">
    <source>
        <dbReference type="EMBL" id="TWH23078.1"/>
    </source>
</evidence>
<feature type="transmembrane region" description="Helical" evidence="8">
    <location>
        <begin position="467"/>
        <end position="492"/>
    </location>
</feature>
<feature type="transmembrane region" description="Helical" evidence="8">
    <location>
        <begin position="192"/>
        <end position="212"/>
    </location>
</feature>
<evidence type="ECO:0000256" key="3">
    <source>
        <dbReference type="ARBA" id="ARBA00022475"/>
    </source>
</evidence>
<comment type="caution">
    <text evidence="9">The sequence shown here is derived from an EMBL/GenBank/DDBJ whole genome shotgun (WGS) entry which is preliminary data.</text>
</comment>
<dbReference type="PANTHER" id="PTHR30250:SF10">
    <property type="entry name" value="LIPOPOLYSACCHARIDE BIOSYNTHESIS PROTEIN WZXC"/>
    <property type="match status" value="1"/>
</dbReference>
<evidence type="ECO:0000256" key="4">
    <source>
        <dbReference type="ARBA" id="ARBA00022692"/>
    </source>
</evidence>
<feature type="transmembrane region" description="Helical" evidence="8">
    <location>
        <begin position="105"/>
        <end position="128"/>
    </location>
</feature>
<keyword evidence="5 8" id="KW-1133">Transmembrane helix</keyword>
<evidence type="ECO:0000256" key="7">
    <source>
        <dbReference type="SAM" id="MobiDB-lite"/>
    </source>
</evidence>
<feature type="transmembrane region" description="Helical" evidence="8">
    <location>
        <begin position="313"/>
        <end position="337"/>
    </location>
</feature>
<organism evidence="9 10">
    <name type="scientific">Rhodococcus rhodochrous J45</name>
    <dbReference type="NCBI Taxonomy" id="935266"/>
    <lineage>
        <taxon>Bacteria</taxon>
        <taxon>Bacillati</taxon>
        <taxon>Actinomycetota</taxon>
        <taxon>Actinomycetes</taxon>
        <taxon>Mycobacteriales</taxon>
        <taxon>Nocardiaceae</taxon>
        <taxon>Rhodococcus</taxon>
    </lineage>
</organism>
<feature type="transmembrane region" description="Helical" evidence="8">
    <location>
        <begin position="434"/>
        <end position="455"/>
    </location>
</feature>
<dbReference type="InterPro" id="IPR050833">
    <property type="entry name" value="Poly_Biosynth_Transport"/>
</dbReference>
<evidence type="ECO:0000256" key="6">
    <source>
        <dbReference type="ARBA" id="ARBA00023136"/>
    </source>
</evidence>
<keyword evidence="3" id="KW-1003">Cell membrane</keyword>
<comment type="similarity">
    <text evidence="2">Belongs to the polysaccharide synthase family.</text>
</comment>
<feature type="transmembrane region" description="Helical" evidence="8">
    <location>
        <begin position="376"/>
        <end position="395"/>
    </location>
</feature>
<feature type="transmembrane region" description="Helical" evidence="8">
    <location>
        <begin position="32"/>
        <end position="57"/>
    </location>
</feature>
<dbReference type="Pfam" id="PF13440">
    <property type="entry name" value="Polysacc_synt_3"/>
    <property type="match status" value="1"/>
</dbReference>
<name>A0A562EMY4_RHORH</name>